<protein>
    <recommendedName>
        <fullName evidence="3">Selenoprotein F/M domain-containing protein</fullName>
    </recommendedName>
</protein>
<keyword evidence="1" id="KW-0732">Signal</keyword>
<evidence type="ECO:0008006" key="3">
    <source>
        <dbReference type="Google" id="ProtNLM"/>
    </source>
</evidence>
<evidence type="ECO:0000313" key="2">
    <source>
        <dbReference type="EMBL" id="CAD8750064.1"/>
    </source>
</evidence>
<organism evidence="2">
    <name type="scientific">Hemiselmis andersenii</name>
    <name type="common">Cryptophyte alga</name>
    <dbReference type="NCBI Taxonomy" id="464988"/>
    <lineage>
        <taxon>Eukaryota</taxon>
        <taxon>Cryptophyceae</taxon>
        <taxon>Cryptomonadales</taxon>
        <taxon>Hemiselmidaceae</taxon>
        <taxon>Hemiselmis</taxon>
    </lineage>
</organism>
<dbReference type="InterPro" id="IPR039992">
    <property type="entry name" value="Sep15_SelM"/>
</dbReference>
<dbReference type="GO" id="GO:0005788">
    <property type="term" value="C:endoplasmic reticulum lumen"/>
    <property type="evidence" value="ECO:0007669"/>
    <property type="project" value="TreeGrafter"/>
</dbReference>
<accession>A0A6U4IGA5</accession>
<feature type="signal peptide" evidence="1">
    <location>
        <begin position="1"/>
        <end position="24"/>
    </location>
</feature>
<reference evidence="2" key="1">
    <citation type="submission" date="2021-01" db="EMBL/GenBank/DDBJ databases">
        <authorList>
            <person name="Corre E."/>
            <person name="Pelletier E."/>
            <person name="Niang G."/>
            <person name="Scheremetjew M."/>
            <person name="Finn R."/>
            <person name="Kale V."/>
            <person name="Holt S."/>
            <person name="Cochrane G."/>
            <person name="Meng A."/>
            <person name="Brown T."/>
            <person name="Cohen L."/>
        </authorList>
    </citation>
    <scope>NUCLEOTIDE SEQUENCE</scope>
    <source>
        <strain evidence="2">CCMP441</strain>
    </source>
</reference>
<dbReference type="PANTHER" id="PTHR13077:SF6">
    <property type="entry name" value="SELENOPROTEIN F"/>
    <property type="match status" value="1"/>
</dbReference>
<gene>
    <name evidence="2" type="ORF">HAND1043_LOCUS16568</name>
</gene>
<dbReference type="AlphaFoldDB" id="A0A6U4IGA5"/>
<sequence>MAARQRPLALFGLLLLLLAPSSEAAVSRADCAELGFTETLVCSKCDRLSKAVGEAGGQLVQECSECCSEDHAEDRVLAKAHSAEVEICQ</sequence>
<dbReference type="PANTHER" id="PTHR13077">
    <property type="entry name" value="SELENOPROTEIN F"/>
    <property type="match status" value="1"/>
</dbReference>
<name>A0A6U4IGA5_HEMAN</name>
<evidence type="ECO:0000256" key="1">
    <source>
        <dbReference type="SAM" id="SignalP"/>
    </source>
</evidence>
<feature type="chain" id="PRO_5030160314" description="Selenoprotein F/M domain-containing protein" evidence="1">
    <location>
        <begin position="25"/>
        <end position="89"/>
    </location>
</feature>
<dbReference type="EMBL" id="HBFK01027269">
    <property type="protein sequence ID" value="CAD8750064.1"/>
    <property type="molecule type" value="Transcribed_RNA"/>
</dbReference>
<dbReference type="GO" id="GO:0016491">
    <property type="term" value="F:oxidoreductase activity"/>
    <property type="evidence" value="ECO:0007669"/>
    <property type="project" value="TreeGrafter"/>
</dbReference>
<proteinExistence type="predicted"/>